<evidence type="ECO:0000313" key="6">
    <source>
        <dbReference type="Proteomes" id="UP000185568"/>
    </source>
</evidence>
<sequence>MIVEEVMQMDVHTLSPDDTIAAALQLCRDHKIRHIPITDGESSLVGLVTDRDIKDATPSILQKEVGEEELNKPLSLIMEKNVITGHPLDFVEDVAATFYEHDISCMPVVQNGEIVGLITETDVLHTFVELTGVNQPGSRVEVKVPNKAGMLFEISQVMNKRRANIHSVLIYPDRDDENYKVIVFRVRTMNPAGVIDDLKKAGHHVLWPNMPGVCS</sequence>
<proteinExistence type="predicted"/>
<protein>
    <submittedName>
        <fullName evidence="5">Acetoin utilization protein AcuB</fullName>
    </submittedName>
</protein>
<comment type="caution">
    <text evidence="5">The sequence shown here is derived from an EMBL/GenBank/DDBJ whole genome shotgun (WGS) entry which is preliminary data.</text>
</comment>
<dbReference type="Pfam" id="PF01842">
    <property type="entry name" value="ACT"/>
    <property type="match status" value="1"/>
</dbReference>
<dbReference type="Pfam" id="PF00571">
    <property type="entry name" value="CBS"/>
    <property type="match status" value="2"/>
</dbReference>
<dbReference type="PROSITE" id="PS51671">
    <property type="entry name" value="ACT"/>
    <property type="match status" value="1"/>
</dbReference>
<dbReference type="PROSITE" id="PS51371">
    <property type="entry name" value="CBS"/>
    <property type="match status" value="2"/>
</dbReference>
<accession>A0A1Q8Q5S2</accession>
<dbReference type="Proteomes" id="UP000185568">
    <property type="component" value="Unassembled WGS sequence"/>
</dbReference>
<evidence type="ECO:0000256" key="1">
    <source>
        <dbReference type="ARBA" id="ARBA00023122"/>
    </source>
</evidence>
<dbReference type="OrthoDB" id="9781631at2"/>
<dbReference type="InterPro" id="IPR045865">
    <property type="entry name" value="ACT-like_dom_sf"/>
</dbReference>
<dbReference type="CDD" id="cd04584">
    <property type="entry name" value="CBS_pair_AcuB_like"/>
    <property type="match status" value="1"/>
</dbReference>
<evidence type="ECO:0000259" key="4">
    <source>
        <dbReference type="PROSITE" id="PS51671"/>
    </source>
</evidence>
<feature type="domain" description="ACT" evidence="4">
    <location>
        <begin position="139"/>
        <end position="213"/>
    </location>
</feature>
<dbReference type="InterPro" id="IPR000644">
    <property type="entry name" value="CBS_dom"/>
</dbReference>
<organism evidence="5 6">
    <name type="scientific">Domibacillus antri</name>
    <dbReference type="NCBI Taxonomy" id="1714264"/>
    <lineage>
        <taxon>Bacteria</taxon>
        <taxon>Bacillati</taxon>
        <taxon>Bacillota</taxon>
        <taxon>Bacilli</taxon>
        <taxon>Bacillales</taxon>
        <taxon>Bacillaceae</taxon>
        <taxon>Domibacillus</taxon>
    </lineage>
</organism>
<dbReference type="Gene3D" id="3.10.580.10">
    <property type="entry name" value="CBS-domain"/>
    <property type="match status" value="1"/>
</dbReference>
<feature type="domain" description="CBS" evidence="3">
    <location>
        <begin position="78"/>
        <end position="133"/>
    </location>
</feature>
<evidence type="ECO:0000313" key="5">
    <source>
        <dbReference type="EMBL" id="OLN22696.1"/>
    </source>
</evidence>
<dbReference type="InterPro" id="IPR051257">
    <property type="entry name" value="Diverse_CBS-Domain"/>
</dbReference>
<keyword evidence="1 2" id="KW-0129">CBS domain</keyword>
<name>A0A1Q8Q5S2_9BACI</name>
<dbReference type="EMBL" id="MSDU01000015">
    <property type="protein sequence ID" value="OLN22696.1"/>
    <property type="molecule type" value="Genomic_DNA"/>
</dbReference>
<dbReference type="SUPFAM" id="SSF55021">
    <property type="entry name" value="ACT-like"/>
    <property type="match status" value="1"/>
</dbReference>
<dbReference type="PANTHER" id="PTHR43080">
    <property type="entry name" value="CBS DOMAIN-CONTAINING PROTEIN CBSX3, MITOCHONDRIAL"/>
    <property type="match status" value="1"/>
</dbReference>
<dbReference type="RefSeq" id="WP_075398316.1">
    <property type="nucleotide sequence ID" value="NZ_MSDU01000015.1"/>
</dbReference>
<dbReference type="InterPro" id="IPR046342">
    <property type="entry name" value="CBS_dom_sf"/>
</dbReference>
<dbReference type="SUPFAM" id="SSF54631">
    <property type="entry name" value="CBS-domain pair"/>
    <property type="match status" value="1"/>
</dbReference>
<reference evidence="5 6" key="1">
    <citation type="submission" date="2016-12" db="EMBL/GenBank/DDBJ databases">
        <title>Domibacillus antri genome sequencing.</title>
        <authorList>
            <person name="Verma A."/>
            <person name="Krishnamurthi S."/>
        </authorList>
    </citation>
    <scope>NUCLEOTIDE SEQUENCE [LARGE SCALE GENOMIC DNA]</scope>
    <source>
        <strain evidence="5 6">XD80</strain>
    </source>
</reference>
<feature type="domain" description="CBS" evidence="3">
    <location>
        <begin position="7"/>
        <end position="64"/>
    </location>
</feature>
<dbReference type="PANTHER" id="PTHR43080:SF2">
    <property type="entry name" value="CBS DOMAIN-CONTAINING PROTEIN"/>
    <property type="match status" value="1"/>
</dbReference>
<dbReference type="CDD" id="cd04883">
    <property type="entry name" value="ACT_AcuB"/>
    <property type="match status" value="1"/>
</dbReference>
<evidence type="ECO:0000259" key="3">
    <source>
        <dbReference type="PROSITE" id="PS51371"/>
    </source>
</evidence>
<gene>
    <name evidence="5" type="ORF">BTO30_08580</name>
</gene>
<keyword evidence="6" id="KW-1185">Reference proteome</keyword>
<dbReference type="AlphaFoldDB" id="A0A1Q8Q5S2"/>
<dbReference type="SMART" id="SM00116">
    <property type="entry name" value="CBS"/>
    <property type="match status" value="2"/>
</dbReference>
<dbReference type="InterPro" id="IPR002912">
    <property type="entry name" value="ACT_dom"/>
</dbReference>
<dbReference type="STRING" id="1714264.BTO30_08580"/>
<evidence type="ECO:0000256" key="2">
    <source>
        <dbReference type="PROSITE-ProRule" id="PRU00703"/>
    </source>
</evidence>